<comment type="caution">
    <text evidence="1">The sequence shown here is derived from an EMBL/GenBank/DDBJ whole genome shotgun (WGS) entry which is preliminary data.</text>
</comment>
<dbReference type="RefSeq" id="WP_147851931.1">
    <property type="nucleotide sequence ID" value="NZ_VDUZ01000067.1"/>
</dbReference>
<accession>A0A5C8PAF1</accession>
<dbReference type="InterPro" id="IPR003718">
    <property type="entry name" value="OsmC/Ohr_fam"/>
</dbReference>
<protein>
    <submittedName>
        <fullName evidence="1">OsmC family protein</fullName>
    </submittedName>
</protein>
<gene>
    <name evidence="1" type="ORF">FHP25_36415</name>
</gene>
<evidence type="ECO:0000313" key="1">
    <source>
        <dbReference type="EMBL" id="TXL70002.1"/>
    </source>
</evidence>
<dbReference type="SUPFAM" id="SSF82784">
    <property type="entry name" value="OsmC-like"/>
    <property type="match status" value="1"/>
</dbReference>
<keyword evidence="2" id="KW-1185">Reference proteome</keyword>
<organism evidence="1 2">
    <name type="scientific">Vineibacter terrae</name>
    <dbReference type="NCBI Taxonomy" id="2586908"/>
    <lineage>
        <taxon>Bacteria</taxon>
        <taxon>Pseudomonadati</taxon>
        <taxon>Pseudomonadota</taxon>
        <taxon>Alphaproteobacteria</taxon>
        <taxon>Hyphomicrobiales</taxon>
        <taxon>Vineibacter</taxon>
    </lineage>
</organism>
<dbReference type="NCBIfam" id="NF008009">
    <property type="entry name" value="PRK10738.1"/>
    <property type="match status" value="1"/>
</dbReference>
<name>A0A5C8PAF1_9HYPH</name>
<dbReference type="EMBL" id="VDUZ01000067">
    <property type="protein sequence ID" value="TXL70002.1"/>
    <property type="molecule type" value="Genomic_DNA"/>
</dbReference>
<dbReference type="PANTHER" id="PTHR34352:SF1">
    <property type="entry name" value="PROTEIN YHFA"/>
    <property type="match status" value="1"/>
</dbReference>
<evidence type="ECO:0000313" key="2">
    <source>
        <dbReference type="Proteomes" id="UP000321638"/>
    </source>
</evidence>
<dbReference type="Pfam" id="PF02566">
    <property type="entry name" value="OsmC"/>
    <property type="match status" value="1"/>
</dbReference>
<sequence>MSTTARITWAENALFVGESGSGHTVTMDGAPDVGGHDLAARPMEMVLIGMGGCTAIDVVSMLKKQRQDVRGMAIELVAERAEEPPKVFTQVKLIYRMRGKGLNRALIERAVALSEDKYCSATAMIRKTATVTHEVVLEEVT</sequence>
<dbReference type="Gene3D" id="2.20.25.10">
    <property type="match status" value="1"/>
</dbReference>
<dbReference type="InterPro" id="IPR015946">
    <property type="entry name" value="KH_dom-like_a/b"/>
</dbReference>
<proteinExistence type="predicted"/>
<dbReference type="OrthoDB" id="9804010at2"/>
<dbReference type="Gene3D" id="3.30.300.20">
    <property type="match status" value="1"/>
</dbReference>
<dbReference type="PANTHER" id="PTHR34352">
    <property type="entry name" value="PROTEIN YHFA"/>
    <property type="match status" value="1"/>
</dbReference>
<dbReference type="InterPro" id="IPR036102">
    <property type="entry name" value="OsmC/Ohrsf"/>
</dbReference>
<reference evidence="1 2" key="1">
    <citation type="submission" date="2019-06" db="EMBL/GenBank/DDBJ databases">
        <title>New taxonomy in bacterial strain CC-CFT640, isolated from vineyard.</title>
        <authorList>
            <person name="Lin S.-Y."/>
            <person name="Tsai C.-F."/>
            <person name="Young C.-C."/>
        </authorList>
    </citation>
    <scope>NUCLEOTIDE SEQUENCE [LARGE SCALE GENOMIC DNA]</scope>
    <source>
        <strain evidence="1 2">CC-CFT640</strain>
    </source>
</reference>
<dbReference type="AlphaFoldDB" id="A0A5C8PAF1"/>
<dbReference type="Proteomes" id="UP000321638">
    <property type="component" value="Unassembled WGS sequence"/>
</dbReference>